<sequence>MKRTRGGFRGGKFEVSEACTAGQDKYSWSCDNMQLHLQKHCLKKANGRRWNAVLEVAAQGNLQIWRLHLKGVEEFSGVPDNLRPQNLPVRDYWAVRR</sequence>
<comment type="caution">
    <text evidence="1">The sequence shown here is derived from an EMBL/GenBank/DDBJ whole genome shotgun (WGS) entry which is preliminary data.</text>
</comment>
<accession>A0AAQ4DCR6</accession>
<name>A0AAQ4DCR6_AMBAM</name>
<proteinExistence type="predicted"/>
<reference evidence="1 2" key="1">
    <citation type="journal article" date="2023" name="Arcadia Sci">
        <title>De novo assembly of a long-read Amblyomma americanum tick genome.</title>
        <authorList>
            <person name="Chou S."/>
            <person name="Poskanzer K.E."/>
            <person name="Rollins M."/>
            <person name="Thuy-Boun P.S."/>
        </authorList>
    </citation>
    <scope>NUCLEOTIDE SEQUENCE [LARGE SCALE GENOMIC DNA]</scope>
    <source>
        <strain evidence="1">F_SG_1</strain>
        <tissue evidence="1">Salivary glands</tissue>
    </source>
</reference>
<evidence type="ECO:0000313" key="1">
    <source>
        <dbReference type="EMBL" id="KAK8760256.1"/>
    </source>
</evidence>
<protein>
    <submittedName>
        <fullName evidence="1">Uncharacterized protein</fullName>
    </submittedName>
</protein>
<evidence type="ECO:0000313" key="2">
    <source>
        <dbReference type="Proteomes" id="UP001321473"/>
    </source>
</evidence>
<organism evidence="1 2">
    <name type="scientific">Amblyomma americanum</name>
    <name type="common">Lone star tick</name>
    <dbReference type="NCBI Taxonomy" id="6943"/>
    <lineage>
        <taxon>Eukaryota</taxon>
        <taxon>Metazoa</taxon>
        <taxon>Ecdysozoa</taxon>
        <taxon>Arthropoda</taxon>
        <taxon>Chelicerata</taxon>
        <taxon>Arachnida</taxon>
        <taxon>Acari</taxon>
        <taxon>Parasitiformes</taxon>
        <taxon>Ixodida</taxon>
        <taxon>Ixodoidea</taxon>
        <taxon>Ixodidae</taxon>
        <taxon>Amblyomminae</taxon>
        <taxon>Amblyomma</taxon>
    </lineage>
</organism>
<gene>
    <name evidence="1" type="ORF">V5799_028476</name>
</gene>
<dbReference type="AlphaFoldDB" id="A0AAQ4DCR6"/>
<dbReference type="EMBL" id="JARKHS020032345">
    <property type="protein sequence ID" value="KAK8760256.1"/>
    <property type="molecule type" value="Genomic_DNA"/>
</dbReference>
<keyword evidence="2" id="KW-1185">Reference proteome</keyword>
<dbReference type="Proteomes" id="UP001321473">
    <property type="component" value="Unassembled WGS sequence"/>
</dbReference>